<keyword evidence="2" id="KW-1185">Reference proteome</keyword>
<reference evidence="1 2" key="1">
    <citation type="journal article" date="2011" name="Stand. Genomic Sci.">
        <title>Complete genome sequence of Odoribacter splanchnicus type strain (1651/6).</title>
        <authorList>
            <consortium name="US DOE Joint Genome Institute (JGI-PGF)"/>
            <person name="Goker M."/>
            <person name="Gronow S."/>
            <person name="Zeytun A."/>
            <person name="Nolan M."/>
            <person name="Lucas S."/>
            <person name="Lapidus A."/>
            <person name="Hammon N."/>
            <person name="Deshpande S."/>
            <person name="Cheng J.F."/>
            <person name="Pitluck S."/>
            <person name="Liolios K."/>
            <person name="Pagani I."/>
            <person name="Ivanova N."/>
            <person name="Mavromatis K."/>
            <person name="Ovchinikova G."/>
            <person name="Pati A."/>
            <person name="Tapia R."/>
            <person name="Han C."/>
            <person name="Goodwin L."/>
            <person name="Chen A."/>
            <person name="Palaniappan K."/>
            <person name="Land M."/>
            <person name="Hauser L."/>
            <person name="Jeffries C.D."/>
            <person name="Brambilla E.M."/>
            <person name="Rohde M."/>
            <person name="Detter J.C."/>
            <person name="Woyke T."/>
            <person name="Bristow J."/>
            <person name="Markowitz V."/>
            <person name="Hugenholtz P."/>
            <person name="Eisen J.A."/>
            <person name="Kyrpides N.C."/>
            <person name="Klenk H.P."/>
        </authorList>
    </citation>
    <scope>NUCLEOTIDE SEQUENCE [LARGE SCALE GENOMIC DNA]</scope>
    <source>
        <strain evidence="2">ATCC 29572 / DSM 20712 / JCM 15291 / NCTC 10825 / 1651/6</strain>
    </source>
</reference>
<dbReference type="STRING" id="709991.Odosp_0267"/>
<dbReference type="PaxDb" id="709991-Odosp_0267"/>
<organism evidence="1 2">
    <name type="scientific">Odoribacter splanchnicus (strain ATCC 29572 / DSM 20712 / CIP 104287 / JCM 15291 / NCTC 10825 / 1651/6)</name>
    <name type="common">Bacteroides splanchnicus</name>
    <dbReference type="NCBI Taxonomy" id="709991"/>
    <lineage>
        <taxon>Bacteria</taxon>
        <taxon>Pseudomonadati</taxon>
        <taxon>Bacteroidota</taxon>
        <taxon>Bacteroidia</taxon>
        <taxon>Bacteroidales</taxon>
        <taxon>Odoribacteraceae</taxon>
        <taxon>Odoribacter</taxon>
    </lineage>
</organism>
<gene>
    <name evidence="1" type="ordered locus">Odosp_0267</name>
</gene>
<dbReference type="EMBL" id="CP002544">
    <property type="protein sequence ID" value="ADY31370.1"/>
    <property type="molecule type" value="Genomic_DNA"/>
</dbReference>
<proteinExistence type="predicted"/>
<name>F9Z466_ODOSD</name>
<dbReference type="AlphaFoldDB" id="F9Z466"/>
<evidence type="ECO:0000313" key="1">
    <source>
        <dbReference type="EMBL" id="ADY31370.1"/>
    </source>
</evidence>
<evidence type="ECO:0000313" key="2">
    <source>
        <dbReference type="Proteomes" id="UP000006657"/>
    </source>
</evidence>
<dbReference type="HOGENOM" id="CLU_3273602_0_0_10"/>
<dbReference type="Proteomes" id="UP000006657">
    <property type="component" value="Chromosome"/>
</dbReference>
<accession>F9Z466</accession>
<sequence length="41" mass="4922">MKMIGCNHFICHLFTECPYIASYENDYIIWCISILKFFVLT</sequence>
<dbReference type="KEGG" id="osp:Odosp_0267"/>
<protein>
    <submittedName>
        <fullName evidence="1">Uncharacterized protein</fullName>
    </submittedName>
</protein>